<feature type="region of interest" description="Disordered" evidence="1">
    <location>
        <begin position="1"/>
        <end position="74"/>
    </location>
</feature>
<evidence type="ECO:0000313" key="3">
    <source>
        <dbReference type="Proteomes" id="UP001176941"/>
    </source>
</evidence>
<name>A0ABN8ZF60_RANTA</name>
<dbReference type="EMBL" id="OX459969">
    <property type="protein sequence ID" value="CAI9172553.1"/>
    <property type="molecule type" value="Genomic_DNA"/>
</dbReference>
<accession>A0ABN8ZF60</accession>
<sequence>MDSAPAGASCVLRGRAGSGRATTDSGSARRVGYGPANSARLGGAREACEGRGEKTPARLRSGGGGGGGGTKGEITQEQCRFRGCKLRVDH</sequence>
<dbReference type="Proteomes" id="UP001176941">
    <property type="component" value="Chromosome 33"/>
</dbReference>
<proteinExistence type="predicted"/>
<keyword evidence="3" id="KW-1185">Reference proteome</keyword>
<feature type="compositionally biased region" description="Gly residues" evidence="1">
    <location>
        <begin position="61"/>
        <end position="71"/>
    </location>
</feature>
<protein>
    <submittedName>
        <fullName evidence="2">Uncharacterized protein</fullName>
    </submittedName>
</protein>
<reference evidence="2" key="1">
    <citation type="submission" date="2023-04" db="EMBL/GenBank/DDBJ databases">
        <authorList>
            <consortium name="ELIXIR-Norway"/>
        </authorList>
    </citation>
    <scope>NUCLEOTIDE SEQUENCE [LARGE SCALE GENOMIC DNA]</scope>
</reference>
<evidence type="ECO:0000313" key="2">
    <source>
        <dbReference type="EMBL" id="CAI9172553.1"/>
    </source>
</evidence>
<evidence type="ECO:0000256" key="1">
    <source>
        <dbReference type="SAM" id="MobiDB-lite"/>
    </source>
</evidence>
<gene>
    <name evidence="2" type="ORF">MRATA1EN1_LOCUS21515</name>
</gene>
<organism evidence="2 3">
    <name type="scientific">Rangifer tarandus platyrhynchus</name>
    <name type="common">Svalbard reindeer</name>
    <dbReference type="NCBI Taxonomy" id="3082113"/>
    <lineage>
        <taxon>Eukaryota</taxon>
        <taxon>Metazoa</taxon>
        <taxon>Chordata</taxon>
        <taxon>Craniata</taxon>
        <taxon>Vertebrata</taxon>
        <taxon>Euteleostomi</taxon>
        <taxon>Mammalia</taxon>
        <taxon>Eutheria</taxon>
        <taxon>Laurasiatheria</taxon>
        <taxon>Artiodactyla</taxon>
        <taxon>Ruminantia</taxon>
        <taxon>Pecora</taxon>
        <taxon>Cervidae</taxon>
        <taxon>Odocoileinae</taxon>
        <taxon>Rangifer</taxon>
    </lineage>
</organism>
<feature type="compositionally biased region" description="Basic and acidic residues" evidence="1">
    <location>
        <begin position="46"/>
        <end position="56"/>
    </location>
</feature>